<evidence type="ECO:0000313" key="19">
    <source>
        <dbReference type="Proteomes" id="UP000295375"/>
    </source>
</evidence>
<dbReference type="Pfam" id="PF07943">
    <property type="entry name" value="PBP5_C"/>
    <property type="match status" value="1"/>
</dbReference>
<proteinExistence type="inferred from homology"/>
<evidence type="ECO:0000256" key="8">
    <source>
        <dbReference type="ARBA" id="ARBA00022801"/>
    </source>
</evidence>
<feature type="signal peptide" evidence="16">
    <location>
        <begin position="1"/>
        <end position="21"/>
    </location>
</feature>
<evidence type="ECO:0000256" key="11">
    <source>
        <dbReference type="ARBA" id="ARBA00023316"/>
    </source>
</evidence>
<feature type="binding site" evidence="14">
    <location>
        <position position="235"/>
    </location>
    <ligand>
        <name>substrate</name>
    </ligand>
</feature>
<dbReference type="InterPro" id="IPR018044">
    <property type="entry name" value="Peptidase_S11"/>
</dbReference>
<keyword evidence="6" id="KW-0645">Protease</keyword>
<sequence>MSKFASLLVAASLFSGAFVQASEFASTTLQHAVPTPNIDAPAWIIVDYHTGKVLAEKNADARREPASLTKMMTSYVLSGEIASGRVNANDMATVSEKAWRLNKNPSENSLMFLEVNKQVSLHDLHLGIIIQSGNDASIVVAEHLSGSEDAFASLMNRYAQNLGMSNTNFVNSTGLPHPEHYSSARDMAKLGAALIRDFPQDYSFYSQKEMTFNGITQANRNSLLWDTSFNVDGIKTGHTSGAGFCLVTSAEQNGMRLVTAVLGSKSMATRAQESKVLLTWAFRNFDAVQAVKAGETLTEARLWYGAKEMLPVGLATPANVVIPRGRRQDLKANFSMLPDLEAPMPKGQVVGKLFLQLDGKDIAEFPMISLEEVQEGGMVSQFSDWVSKKFAD</sequence>
<dbReference type="SUPFAM" id="SSF56601">
    <property type="entry name" value="beta-lactamase/transpeptidase-like"/>
    <property type="match status" value="1"/>
</dbReference>
<dbReference type="PANTHER" id="PTHR21581:SF6">
    <property type="entry name" value="TRAFFICKING PROTEIN PARTICLE COMPLEX SUBUNIT 12"/>
    <property type="match status" value="1"/>
</dbReference>
<evidence type="ECO:0000259" key="17">
    <source>
        <dbReference type="SMART" id="SM00936"/>
    </source>
</evidence>
<comment type="catalytic activity">
    <reaction evidence="12">
        <text>Preferential cleavage: (Ac)2-L-Lys-D-Ala-|-D-Ala. Also transpeptidation of peptidyl-alanyl moieties that are N-acyl substituents of D-alanine.</text>
        <dbReference type="EC" id="3.4.16.4"/>
    </reaction>
</comment>
<dbReference type="InterPro" id="IPR015956">
    <property type="entry name" value="Peniciliin-bd_prot_C_sf"/>
</dbReference>
<comment type="similarity">
    <text evidence="3 15">Belongs to the peptidase S11 family.</text>
</comment>
<feature type="active site" description="Proton acceptor" evidence="13">
    <location>
        <position position="67"/>
    </location>
</feature>
<evidence type="ECO:0000256" key="12">
    <source>
        <dbReference type="ARBA" id="ARBA00034000"/>
    </source>
</evidence>
<dbReference type="PRINTS" id="PR00725">
    <property type="entry name" value="DADACBPTASE1"/>
</dbReference>
<evidence type="ECO:0000256" key="2">
    <source>
        <dbReference type="ARBA" id="ARBA00004752"/>
    </source>
</evidence>
<dbReference type="RefSeq" id="WP_133593857.1">
    <property type="nucleotide sequence ID" value="NZ_CP037953.1"/>
</dbReference>
<feature type="chain" id="PRO_5020501810" description="serine-type D-Ala-D-Ala carboxypeptidase" evidence="16">
    <location>
        <begin position="22"/>
        <end position="392"/>
    </location>
</feature>
<dbReference type="PANTHER" id="PTHR21581">
    <property type="entry name" value="D-ALANYL-D-ALANINE CARBOXYPEPTIDASE"/>
    <property type="match status" value="1"/>
</dbReference>
<feature type="active site" description="Proton acceptor" evidence="13">
    <location>
        <position position="70"/>
    </location>
</feature>
<evidence type="ECO:0000256" key="6">
    <source>
        <dbReference type="ARBA" id="ARBA00022670"/>
    </source>
</evidence>
<accession>A0A4R6U7A8</accession>
<keyword evidence="10" id="KW-0573">Peptidoglycan synthesis</keyword>
<protein>
    <recommendedName>
        <fullName evidence="4">serine-type D-Ala-D-Ala carboxypeptidase</fullName>
        <ecNumber evidence="4">3.4.16.4</ecNumber>
    </recommendedName>
</protein>
<dbReference type="EMBL" id="SNYM01000035">
    <property type="protein sequence ID" value="TDQ42420.1"/>
    <property type="molecule type" value="Genomic_DNA"/>
</dbReference>
<evidence type="ECO:0000256" key="5">
    <source>
        <dbReference type="ARBA" id="ARBA00022645"/>
    </source>
</evidence>
<dbReference type="AlphaFoldDB" id="A0A4R6U7A8"/>
<dbReference type="SMART" id="SM00936">
    <property type="entry name" value="PBP5_C"/>
    <property type="match status" value="1"/>
</dbReference>
<dbReference type="UniPathway" id="UPA00219"/>
<keyword evidence="19" id="KW-1185">Reference proteome</keyword>
<keyword evidence="9" id="KW-0133">Cell shape</keyword>
<reference evidence="18 19" key="1">
    <citation type="submission" date="2019-03" db="EMBL/GenBank/DDBJ databases">
        <title>Genomic Encyclopedia of Type Strains, Phase IV (KMG-IV): sequencing the most valuable type-strain genomes for metagenomic binning, comparative biology and taxonomic classification.</title>
        <authorList>
            <person name="Goeker M."/>
        </authorList>
    </citation>
    <scope>NUCLEOTIDE SEQUENCE [LARGE SCALE GENOMIC DNA]</scope>
    <source>
        <strain evidence="18 19">DSM 103792</strain>
    </source>
</reference>
<comment type="caution">
    <text evidence="18">The sequence shown here is derived from an EMBL/GenBank/DDBJ whole genome shotgun (WGS) entry which is preliminary data.</text>
</comment>
<dbReference type="InterPro" id="IPR012338">
    <property type="entry name" value="Beta-lactam/transpept-like"/>
</dbReference>
<dbReference type="GO" id="GO:0009252">
    <property type="term" value="P:peptidoglycan biosynthetic process"/>
    <property type="evidence" value="ECO:0007669"/>
    <property type="project" value="UniProtKB-UniPathway"/>
</dbReference>
<evidence type="ECO:0000256" key="7">
    <source>
        <dbReference type="ARBA" id="ARBA00022729"/>
    </source>
</evidence>
<keyword evidence="11" id="KW-0961">Cell wall biogenesis/degradation</keyword>
<feature type="domain" description="Peptidase S11 D-Ala-D-Ala carboxypeptidase A C-terminal" evidence="17">
    <location>
        <begin position="285"/>
        <end position="375"/>
    </location>
</feature>
<keyword evidence="5" id="KW-0121">Carboxypeptidase</keyword>
<dbReference type="EC" id="3.4.16.4" evidence="4"/>
<evidence type="ECO:0000256" key="4">
    <source>
        <dbReference type="ARBA" id="ARBA00012448"/>
    </source>
</evidence>
<evidence type="ECO:0000256" key="14">
    <source>
        <dbReference type="PIRSR" id="PIRSR618044-2"/>
    </source>
</evidence>
<dbReference type="SUPFAM" id="SSF69189">
    <property type="entry name" value="Penicillin-binding protein associated domain"/>
    <property type="match status" value="1"/>
</dbReference>
<keyword evidence="8" id="KW-0378">Hydrolase</keyword>
<dbReference type="GO" id="GO:0071555">
    <property type="term" value="P:cell wall organization"/>
    <property type="evidence" value="ECO:0007669"/>
    <property type="project" value="UniProtKB-KW"/>
</dbReference>
<dbReference type="InterPro" id="IPR012907">
    <property type="entry name" value="Peptidase_S11_C"/>
</dbReference>
<dbReference type="GO" id="GO:0009002">
    <property type="term" value="F:serine-type D-Ala-D-Ala carboxypeptidase activity"/>
    <property type="evidence" value="ECO:0007669"/>
    <property type="project" value="UniProtKB-EC"/>
</dbReference>
<dbReference type="Gene3D" id="2.60.410.10">
    <property type="entry name" value="D-Ala-D-Ala carboxypeptidase, C-terminal domain"/>
    <property type="match status" value="1"/>
</dbReference>
<evidence type="ECO:0000256" key="3">
    <source>
        <dbReference type="ARBA" id="ARBA00007164"/>
    </source>
</evidence>
<gene>
    <name evidence="18" type="ORF">EV696_1359</name>
</gene>
<name>A0A4R6U7A8_9GAMM</name>
<feature type="active site" evidence="13">
    <location>
        <position position="132"/>
    </location>
</feature>
<evidence type="ECO:0000256" key="13">
    <source>
        <dbReference type="PIRSR" id="PIRSR618044-1"/>
    </source>
</evidence>
<dbReference type="Pfam" id="PF00768">
    <property type="entry name" value="Peptidase_S11"/>
    <property type="match status" value="1"/>
</dbReference>
<evidence type="ECO:0000256" key="9">
    <source>
        <dbReference type="ARBA" id="ARBA00022960"/>
    </source>
</evidence>
<dbReference type="Proteomes" id="UP000295375">
    <property type="component" value="Unassembled WGS sequence"/>
</dbReference>
<dbReference type="Gene3D" id="3.40.710.10">
    <property type="entry name" value="DD-peptidase/beta-lactamase superfamily"/>
    <property type="match status" value="1"/>
</dbReference>
<dbReference type="OrthoDB" id="9795979at2"/>
<dbReference type="GO" id="GO:0006508">
    <property type="term" value="P:proteolysis"/>
    <property type="evidence" value="ECO:0007669"/>
    <property type="project" value="UniProtKB-KW"/>
</dbReference>
<evidence type="ECO:0000256" key="16">
    <source>
        <dbReference type="SAM" id="SignalP"/>
    </source>
</evidence>
<dbReference type="InterPro" id="IPR037167">
    <property type="entry name" value="Peptidase_S11_C_sf"/>
</dbReference>
<evidence type="ECO:0000256" key="15">
    <source>
        <dbReference type="RuleBase" id="RU004016"/>
    </source>
</evidence>
<evidence type="ECO:0000313" key="18">
    <source>
        <dbReference type="EMBL" id="TDQ42420.1"/>
    </source>
</evidence>
<keyword evidence="7 16" id="KW-0732">Signal</keyword>
<organism evidence="18 19">
    <name type="scientific">Permianibacter aggregans</name>
    <dbReference type="NCBI Taxonomy" id="1510150"/>
    <lineage>
        <taxon>Bacteria</taxon>
        <taxon>Pseudomonadati</taxon>
        <taxon>Pseudomonadota</taxon>
        <taxon>Gammaproteobacteria</taxon>
        <taxon>Pseudomonadales</taxon>
        <taxon>Pseudomonadaceae</taxon>
        <taxon>Permianibacter</taxon>
    </lineage>
</organism>
<evidence type="ECO:0000256" key="10">
    <source>
        <dbReference type="ARBA" id="ARBA00022984"/>
    </source>
</evidence>
<evidence type="ECO:0000256" key="1">
    <source>
        <dbReference type="ARBA" id="ARBA00003217"/>
    </source>
</evidence>
<comment type="pathway">
    <text evidence="2">Cell wall biogenesis; peptidoglycan biosynthesis.</text>
</comment>
<dbReference type="InterPro" id="IPR001967">
    <property type="entry name" value="Peptidase_S11_N"/>
</dbReference>
<comment type="function">
    <text evidence="1">Removes C-terminal D-alanyl residues from sugar-peptide cell wall precursors.</text>
</comment>
<dbReference type="GO" id="GO:0008360">
    <property type="term" value="P:regulation of cell shape"/>
    <property type="evidence" value="ECO:0007669"/>
    <property type="project" value="UniProtKB-KW"/>
</dbReference>